<feature type="region of interest" description="Disordered" evidence="1">
    <location>
        <begin position="161"/>
        <end position="180"/>
    </location>
</feature>
<name>A0A8H6SNZ6_MYCCL</name>
<evidence type="ECO:0000256" key="1">
    <source>
        <dbReference type="SAM" id="MobiDB-lite"/>
    </source>
</evidence>
<reference evidence="3" key="1">
    <citation type="submission" date="2020-05" db="EMBL/GenBank/DDBJ databases">
        <title>Mycena genomes resolve the evolution of fungal bioluminescence.</title>
        <authorList>
            <person name="Tsai I.J."/>
        </authorList>
    </citation>
    <scope>NUCLEOTIDE SEQUENCE</scope>
    <source>
        <strain evidence="3">110903Hualien_Pintung</strain>
    </source>
</reference>
<proteinExistence type="predicted"/>
<dbReference type="EMBL" id="JACAZE010000012">
    <property type="protein sequence ID" value="KAF7302513.1"/>
    <property type="molecule type" value="Genomic_DNA"/>
</dbReference>
<dbReference type="Proteomes" id="UP000613580">
    <property type="component" value="Unassembled WGS sequence"/>
</dbReference>
<feature type="chain" id="PRO_5034137093" evidence="2">
    <location>
        <begin position="26"/>
        <end position="211"/>
    </location>
</feature>
<accession>A0A8H6SNZ6</accession>
<protein>
    <submittedName>
        <fullName evidence="3">Uncharacterized protein</fullName>
    </submittedName>
</protein>
<evidence type="ECO:0000313" key="4">
    <source>
        <dbReference type="Proteomes" id="UP000613580"/>
    </source>
</evidence>
<organism evidence="3 4">
    <name type="scientific">Mycena chlorophos</name>
    <name type="common">Agaric fungus</name>
    <name type="synonym">Agaricus chlorophos</name>
    <dbReference type="NCBI Taxonomy" id="658473"/>
    <lineage>
        <taxon>Eukaryota</taxon>
        <taxon>Fungi</taxon>
        <taxon>Dikarya</taxon>
        <taxon>Basidiomycota</taxon>
        <taxon>Agaricomycotina</taxon>
        <taxon>Agaricomycetes</taxon>
        <taxon>Agaricomycetidae</taxon>
        <taxon>Agaricales</taxon>
        <taxon>Marasmiineae</taxon>
        <taxon>Mycenaceae</taxon>
        <taxon>Mycena</taxon>
    </lineage>
</organism>
<dbReference type="AlphaFoldDB" id="A0A8H6SNZ6"/>
<keyword evidence="4" id="KW-1185">Reference proteome</keyword>
<feature type="signal peptide" evidence="2">
    <location>
        <begin position="1"/>
        <end position="25"/>
    </location>
</feature>
<keyword evidence="2" id="KW-0732">Signal</keyword>
<comment type="caution">
    <text evidence="3">The sequence shown here is derived from an EMBL/GenBank/DDBJ whole genome shotgun (WGS) entry which is preliminary data.</text>
</comment>
<gene>
    <name evidence="3" type="ORF">HMN09_00885700</name>
</gene>
<sequence>MTPTGIRALVAISVLLLAFLPSKDARIAGLILLGLASVANVISRQSTAAHLAKLNKIIKETETLLSTQTKLRAGRVCHGRLLAETLRLRECQLLILDDFKPRHDALPLLPSTGWKIHLKALRRLRSDISKCKDQLEDIRCCVQLILDEDDRRKLREEIQALNHTPEPLPDPTVRRSAASSHGLPGMAGLSAAIAQVSWNAMAGGNINDSVV</sequence>
<evidence type="ECO:0000313" key="3">
    <source>
        <dbReference type="EMBL" id="KAF7302513.1"/>
    </source>
</evidence>
<evidence type="ECO:0000256" key="2">
    <source>
        <dbReference type="SAM" id="SignalP"/>
    </source>
</evidence>